<sequence>MEDGTQFSFHILAAELKRYQGTSVMYNFIDMYTPERIKENTGCCVTRTDDTRQEWDTPGIRYIGFAREHHLLLMVERRNGYVLSQCKNSGLFSCVIPKATVTSFAGFCLADFLQNVIFYSS</sequence>
<dbReference type="Proteomes" id="UP000499080">
    <property type="component" value="Unassembled WGS sequence"/>
</dbReference>
<keyword evidence="2" id="KW-1185">Reference proteome</keyword>
<organism evidence="1 2">
    <name type="scientific">Araneus ventricosus</name>
    <name type="common">Orbweaver spider</name>
    <name type="synonym">Epeira ventricosa</name>
    <dbReference type="NCBI Taxonomy" id="182803"/>
    <lineage>
        <taxon>Eukaryota</taxon>
        <taxon>Metazoa</taxon>
        <taxon>Ecdysozoa</taxon>
        <taxon>Arthropoda</taxon>
        <taxon>Chelicerata</taxon>
        <taxon>Arachnida</taxon>
        <taxon>Araneae</taxon>
        <taxon>Araneomorphae</taxon>
        <taxon>Entelegynae</taxon>
        <taxon>Araneoidea</taxon>
        <taxon>Araneidae</taxon>
        <taxon>Araneus</taxon>
    </lineage>
</organism>
<proteinExistence type="predicted"/>
<evidence type="ECO:0000313" key="1">
    <source>
        <dbReference type="EMBL" id="GBM91334.1"/>
    </source>
</evidence>
<dbReference type="EMBL" id="BGPR01003698">
    <property type="protein sequence ID" value="GBM91334.1"/>
    <property type="molecule type" value="Genomic_DNA"/>
</dbReference>
<dbReference type="AlphaFoldDB" id="A0A4Y2JN38"/>
<protein>
    <submittedName>
        <fullName evidence="1">Uncharacterized protein</fullName>
    </submittedName>
</protein>
<name>A0A4Y2JN38_ARAVE</name>
<comment type="caution">
    <text evidence="1">The sequence shown here is derived from an EMBL/GenBank/DDBJ whole genome shotgun (WGS) entry which is preliminary data.</text>
</comment>
<reference evidence="1 2" key="1">
    <citation type="journal article" date="2019" name="Sci. Rep.">
        <title>Orb-weaving spider Araneus ventricosus genome elucidates the spidroin gene catalogue.</title>
        <authorList>
            <person name="Kono N."/>
            <person name="Nakamura H."/>
            <person name="Ohtoshi R."/>
            <person name="Moran D.A.P."/>
            <person name="Shinohara A."/>
            <person name="Yoshida Y."/>
            <person name="Fujiwara M."/>
            <person name="Mori M."/>
            <person name="Tomita M."/>
            <person name="Arakawa K."/>
        </authorList>
    </citation>
    <scope>NUCLEOTIDE SEQUENCE [LARGE SCALE GENOMIC DNA]</scope>
</reference>
<evidence type="ECO:0000313" key="2">
    <source>
        <dbReference type="Proteomes" id="UP000499080"/>
    </source>
</evidence>
<accession>A0A4Y2JN38</accession>
<dbReference type="OrthoDB" id="10391637at2759"/>
<gene>
    <name evidence="1" type="ORF">AVEN_116663_1</name>
</gene>